<accession>A0A6A0BBI4</accession>
<evidence type="ECO:0008006" key="3">
    <source>
        <dbReference type="Google" id="ProtNLM"/>
    </source>
</evidence>
<dbReference type="InterPro" id="IPR057006">
    <property type="entry name" value="Phage_TAC_19"/>
</dbReference>
<dbReference type="Pfam" id="PF23857">
    <property type="entry name" value="Phage_TAC_19"/>
    <property type="match status" value="1"/>
</dbReference>
<comment type="caution">
    <text evidence="1">The sequence shown here is derived from an EMBL/GenBank/DDBJ whole genome shotgun (WGS) entry which is preliminary data.</text>
</comment>
<proteinExistence type="predicted"/>
<organism evidence="1 2">
    <name type="scientific">Pseudolactococcus hodotermopsidis</name>
    <dbReference type="NCBI Taxonomy" id="2709157"/>
    <lineage>
        <taxon>Bacteria</taxon>
        <taxon>Bacillati</taxon>
        <taxon>Bacillota</taxon>
        <taxon>Bacilli</taxon>
        <taxon>Lactobacillales</taxon>
        <taxon>Streptococcaceae</taxon>
        <taxon>Pseudolactococcus</taxon>
    </lineage>
</organism>
<dbReference type="AlphaFoldDB" id="A0A6A0BBI4"/>
<dbReference type="RefSeq" id="WP_172209039.1">
    <property type="nucleotide sequence ID" value="NZ_BLLI01000037.1"/>
</dbReference>
<dbReference type="NCBIfam" id="NF047360">
    <property type="entry name" value="tail_chap_PVL"/>
    <property type="match status" value="1"/>
</dbReference>
<name>A0A6A0BBI4_9LACT</name>
<evidence type="ECO:0000313" key="1">
    <source>
        <dbReference type="EMBL" id="GFH42740.1"/>
    </source>
</evidence>
<dbReference type="Proteomes" id="UP000480303">
    <property type="component" value="Unassembled WGS sequence"/>
</dbReference>
<gene>
    <name evidence="1" type="ORF">Hs30E_12910</name>
</gene>
<keyword evidence="2" id="KW-1185">Reference proteome</keyword>
<reference evidence="1 2" key="1">
    <citation type="submission" date="2020-02" db="EMBL/GenBank/DDBJ databases">
        <title>Draft genome sequence of Lactococcus sp. Hs30E4-3.</title>
        <authorList>
            <person name="Noda S."/>
            <person name="Yuki M."/>
            <person name="Ohkuma M."/>
        </authorList>
    </citation>
    <scope>NUCLEOTIDE SEQUENCE [LARGE SCALE GENOMIC DNA]</scope>
    <source>
        <strain evidence="1 2">Hs30E4-3</strain>
    </source>
</reference>
<sequence length="98" mass="11134">MSLEIKVLNQSGKKEVYECTFIPARKYLEYLELEESIEKENFKPSEILGKRLAFIATLFDNLTVDEMYDGLSTKELPVIVQEVTMAILGGGDDDPKDK</sequence>
<protein>
    <recommendedName>
        <fullName evidence="3">Phage protein</fullName>
    </recommendedName>
</protein>
<dbReference type="EMBL" id="BLLI01000037">
    <property type="protein sequence ID" value="GFH42740.1"/>
    <property type="molecule type" value="Genomic_DNA"/>
</dbReference>
<evidence type="ECO:0000313" key="2">
    <source>
        <dbReference type="Proteomes" id="UP000480303"/>
    </source>
</evidence>